<name>A0AA48H6E7_9BACT</name>
<dbReference type="InterPro" id="IPR027477">
    <property type="entry name" value="Succ_DH/fumarate_Rdtase_cat_sf"/>
</dbReference>
<dbReference type="NCBIfam" id="TIGR01409">
    <property type="entry name" value="TAT_signal_seq"/>
    <property type="match status" value="1"/>
</dbReference>
<keyword evidence="2" id="KW-0285">Flavoprotein</keyword>
<comment type="cofactor">
    <cofactor evidence="1">
        <name>FAD</name>
        <dbReference type="ChEBI" id="CHEBI:57692"/>
    </cofactor>
</comment>
<dbReference type="AlphaFoldDB" id="A0AA48H6E7"/>
<evidence type="ECO:0000256" key="1">
    <source>
        <dbReference type="ARBA" id="ARBA00001974"/>
    </source>
</evidence>
<dbReference type="PANTHER" id="PTHR43400">
    <property type="entry name" value="FUMARATE REDUCTASE"/>
    <property type="match status" value="1"/>
</dbReference>
<dbReference type="GO" id="GO:0008202">
    <property type="term" value="P:steroid metabolic process"/>
    <property type="evidence" value="ECO:0007669"/>
    <property type="project" value="UniProtKB-ARBA"/>
</dbReference>
<evidence type="ECO:0000256" key="4">
    <source>
        <dbReference type="ARBA" id="ARBA00023002"/>
    </source>
</evidence>
<dbReference type="PROSITE" id="PS51318">
    <property type="entry name" value="TAT"/>
    <property type="match status" value="1"/>
</dbReference>
<dbReference type="InterPro" id="IPR003953">
    <property type="entry name" value="FAD-dep_OxRdtase_2_FAD-bd"/>
</dbReference>
<feature type="region of interest" description="Disordered" evidence="5">
    <location>
        <begin position="1"/>
        <end position="20"/>
    </location>
</feature>
<dbReference type="RefSeq" id="WP_316415607.1">
    <property type="nucleotide sequence ID" value="NZ_AP027080.1"/>
</dbReference>
<dbReference type="Gene3D" id="3.90.700.10">
    <property type="entry name" value="Succinate dehydrogenase/fumarate reductase flavoprotein, catalytic domain"/>
    <property type="match status" value="1"/>
</dbReference>
<dbReference type="InterPro" id="IPR006311">
    <property type="entry name" value="TAT_signal"/>
</dbReference>
<evidence type="ECO:0000313" key="7">
    <source>
        <dbReference type="EMBL" id="BDU72693.1"/>
    </source>
</evidence>
<dbReference type="Gene3D" id="3.50.50.60">
    <property type="entry name" value="FAD/NAD(P)-binding domain"/>
    <property type="match status" value="2"/>
</dbReference>
<organism evidence="7 8">
    <name type="scientific">Mesoterricola silvestris</name>
    <dbReference type="NCBI Taxonomy" id="2927979"/>
    <lineage>
        <taxon>Bacteria</taxon>
        <taxon>Pseudomonadati</taxon>
        <taxon>Acidobacteriota</taxon>
        <taxon>Holophagae</taxon>
        <taxon>Holophagales</taxon>
        <taxon>Holophagaceae</taxon>
        <taxon>Mesoterricola</taxon>
    </lineage>
</organism>
<dbReference type="Proteomes" id="UP001238179">
    <property type="component" value="Chromosome"/>
</dbReference>
<dbReference type="SUPFAM" id="SSF51905">
    <property type="entry name" value="FAD/NAD(P)-binding domain"/>
    <property type="match status" value="1"/>
</dbReference>
<keyword evidence="8" id="KW-1185">Reference proteome</keyword>
<accession>A0AA48H6E7</accession>
<dbReference type="EMBL" id="AP027080">
    <property type="protein sequence ID" value="BDU72693.1"/>
    <property type="molecule type" value="Genomic_DNA"/>
</dbReference>
<protein>
    <submittedName>
        <fullName evidence="7">Fumarate reductase</fullName>
    </submittedName>
</protein>
<gene>
    <name evidence="7" type="ORF">METEAL_18670</name>
</gene>
<keyword evidence="3" id="KW-0274">FAD</keyword>
<evidence type="ECO:0000256" key="3">
    <source>
        <dbReference type="ARBA" id="ARBA00022827"/>
    </source>
</evidence>
<dbReference type="KEGG" id="msil:METEAL_18670"/>
<evidence type="ECO:0000313" key="8">
    <source>
        <dbReference type="Proteomes" id="UP001238179"/>
    </source>
</evidence>
<reference evidence="8" key="1">
    <citation type="journal article" date="2023" name="Int. J. Syst. Evol. Microbiol.">
        <title>Mesoterricola silvestris gen. nov., sp. nov., Mesoterricola sediminis sp. nov., Geothrix oryzae sp. nov., Geothrix edaphica sp. nov., Geothrix rubra sp. nov., and Geothrix limicola sp. nov., six novel members of Acidobacteriota isolated from soils.</title>
        <authorList>
            <person name="Itoh H."/>
            <person name="Sugisawa Y."/>
            <person name="Mise K."/>
            <person name="Xu Z."/>
            <person name="Kuniyasu M."/>
            <person name="Ushijima N."/>
            <person name="Kawano K."/>
            <person name="Kobayashi E."/>
            <person name="Shiratori Y."/>
            <person name="Masuda Y."/>
            <person name="Senoo K."/>
        </authorList>
    </citation>
    <scope>NUCLEOTIDE SEQUENCE [LARGE SCALE GENOMIC DNA]</scope>
    <source>
        <strain evidence="8">W79</strain>
    </source>
</reference>
<dbReference type="InterPro" id="IPR050315">
    <property type="entry name" value="FAD-oxidoreductase_2"/>
</dbReference>
<feature type="domain" description="FAD-dependent oxidoreductase 2 FAD-binding" evidence="6">
    <location>
        <begin position="92"/>
        <end position="530"/>
    </location>
</feature>
<dbReference type="Pfam" id="PF00890">
    <property type="entry name" value="FAD_binding_2"/>
    <property type="match status" value="1"/>
</dbReference>
<dbReference type="InterPro" id="IPR036188">
    <property type="entry name" value="FAD/NAD-bd_sf"/>
</dbReference>
<sequence length="559" mass="59883">MRDETSKEERTIDPHTQDALDRGLSRRSFLARTTAGAAGLGVLGLTGLAGKPAEAAGPVPTGADAGRGGVPSFFTKPKPIADKDIKATKTYDVIVVGAGAAGVPAALSAAENGAKVAVLQKQPIPVSQGNTGTGIDLEKSDKAGVEALVARIISDNAHRSNPALVRKWAYNSGEAIRWVMDRARQGGSPVVDQGNLLQQGNLKVNGYPLNYVSSFFGPKPYTTGDGMRHLAKTAEKAGVEFFFNMPAAQLVQNAAGDVIGVIARGRDGKYTRFLARKGVILACGDYQNNEAMCAFFMPDLKNFRRKQMDRTGDGHAMAFWAGGVVEPITHSKVMHDFDAGPASMCDMPFLAVNREGKRFVNETAEMSVLGNYLRDRRNAGHYCQIFDSNYMTQAASWPGRLVPPEGLKHYMPEDPGPKKGVFESLVDTHVADTLEELARKLGIDAPTFVATVKRYNEIVASGRDTDFGKAANLLIPVQKAPFYGIHRKVGISAICGGMLVDEESRALDADGKPIKGLYLVGNLGGGFYGAPDYPMTVPGLSLGRCYTFGYLAGRHVARL</sequence>
<keyword evidence="4" id="KW-0560">Oxidoreductase</keyword>
<dbReference type="InterPro" id="IPR019546">
    <property type="entry name" value="TAT_signal_bac_arc"/>
</dbReference>
<dbReference type="SUPFAM" id="SSF56425">
    <property type="entry name" value="Succinate dehydrogenase/fumarate reductase flavoprotein, catalytic domain"/>
    <property type="match status" value="1"/>
</dbReference>
<dbReference type="GO" id="GO:0016491">
    <property type="term" value="F:oxidoreductase activity"/>
    <property type="evidence" value="ECO:0007669"/>
    <property type="project" value="UniProtKB-KW"/>
</dbReference>
<dbReference type="PANTHER" id="PTHR43400:SF10">
    <property type="entry name" value="3-OXOSTEROID 1-DEHYDROGENASE"/>
    <property type="match status" value="1"/>
</dbReference>
<evidence type="ECO:0000256" key="2">
    <source>
        <dbReference type="ARBA" id="ARBA00022630"/>
    </source>
</evidence>
<proteinExistence type="predicted"/>
<evidence type="ECO:0000256" key="5">
    <source>
        <dbReference type="SAM" id="MobiDB-lite"/>
    </source>
</evidence>
<evidence type="ECO:0000259" key="6">
    <source>
        <dbReference type="Pfam" id="PF00890"/>
    </source>
</evidence>